<name>R4XNR5_TAPDE</name>
<dbReference type="GO" id="GO:0005634">
    <property type="term" value="C:nucleus"/>
    <property type="evidence" value="ECO:0007669"/>
    <property type="project" value="UniProtKB-SubCell"/>
</dbReference>
<keyword evidence="8" id="KW-1185">Reference proteome</keyword>
<accession>R4XNR5</accession>
<dbReference type="SUPFAM" id="SSF48371">
    <property type="entry name" value="ARM repeat"/>
    <property type="match status" value="1"/>
</dbReference>
<evidence type="ECO:0000256" key="2">
    <source>
        <dbReference type="ARBA" id="ARBA00022618"/>
    </source>
</evidence>
<dbReference type="GO" id="GO:0000785">
    <property type="term" value="C:chromatin"/>
    <property type="evidence" value="ECO:0007669"/>
    <property type="project" value="TreeGrafter"/>
</dbReference>
<dbReference type="PANTHER" id="PTHR12663:SF0">
    <property type="entry name" value="PRECOCIOUS DISSOCIATION OF SISTERS 5, ISOFORM A"/>
    <property type="match status" value="1"/>
</dbReference>
<dbReference type="InterPro" id="IPR039776">
    <property type="entry name" value="Pds5"/>
</dbReference>
<dbReference type="CDD" id="cd19953">
    <property type="entry name" value="PDS5"/>
    <property type="match status" value="1"/>
</dbReference>
<dbReference type="GO" id="GO:0007064">
    <property type="term" value="P:mitotic sister chromatid cohesion"/>
    <property type="evidence" value="ECO:0007669"/>
    <property type="project" value="InterPro"/>
</dbReference>
<dbReference type="InterPro" id="IPR016024">
    <property type="entry name" value="ARM-type_fold"/>
</dbReference>
<evidence type="ECO:0000313" key="8">
    <source>
        <dbReference type="Proteomes" id="UP000013776"/>
    </source>
</evidence>
<keyword evidence="5" id="KW-0131">Cell cycle</keyword>
<keyword evidence="3" id="KW-0498">Mitosis</keyword>
<evidence type="ECO:0000256" key="6">
    <source>
        <dbReference type="SAM" id="MobiDB-lite"/>
    </source>
</evidence>
<evidence type="ECO:0000313" key="7">
    <source>
        <dbReference type="EMBL" id="CCG84904.1"/>
    </source>
</evidence>
<dbReference type="Gene3D" id="1.25.10.10">
    <property type="entry name" value="Leucine-rich Repeat Variant"/>
    <property type="match status" value="1"/>
</dbReference>
<organism evidence="7 8">
    <name type="scientific">Taphrina deformans (strain PYCC 5710 / ATCC 11124 / CBS 356.35 / IMI 108563 / JCM 9778 / NBRC 8474)</name>
    <name type="common">Peach leaf curl fungus</name>
    <name type="synonym">Lalaria deformans</name>
    <dbReference type="NCBI Taxonomy" id="1097556"/>
    <lineage>
        <taxon>Eukaryota</taxon>
        <taxon>Fungi</taxon>
        <taxon>Dikarya</taxon>
        <taxon>Ascomycota</taxon>
        <taxon>Taphrinomycotina</taxon>
        <taxon>Taphrinomycetes</taxon>
        <taxon>Taphrinales</taxon>
        <taxon>Taphrinaceae</taxon>
        <taxon>Taphrina</taxon>
    </lineage>
</organism>
<feature type="region of interest" description="Disordered" evidence="6">
    <location>
        <begin position="1104"/>
        <end position="1186"/>
    </location>
</feature>
<evidence type="ECO:0000256" key="5">
    <source>
        <dbReference type="ARBA" id="ARBA00023306"/>
    </source>
</evidence>
<dbReference type="AlphaFoldDB" id="R4XNR5"/>
<feature type="compositionally biased region" description="Basic residues" evidence="6">
    <location>
        <begin position="1123"/>
        <end position="1138"/>
    </location>
</feature>
<dbReference type="Pfam" id="PF20168">
    <property type="entry name" value="PDS5"/>
    <property type="match status" value="1"/>
</dbReference>
<dbReference type="eggNOG" id="KOG1525">
    <property type="taxonomic scope" value="Eukaryota"/>
</dbReference>
<dbReference type="InterPro" id="IPR011989">
    <property type="entry name" value="ARM-like"/>
</dbReference>
<feature type="compositionally biased region" description="Basic and acidic residues" evidence="6">
    <location>
        <begin position="1139"/>
        <end position="1154"/>
    </location>
</feature>
<keyword evidence="2" id="KW-0132">Cell division</keyword>
<dbReference type="OrthoDB" id="200660at2759"/>
<sequence>MYKLKFNQQIAASVSKPIGVNDLLKRLKALAEELQSLDQENVERSSLTKVATQLASSNILSHKNKGVTAYASCCIADLLRLCAPDAPFSQAQLRGIFECFLKQLKGLGDIESTYYQQYYYLIESLATVESIVLLGDIEKSDVLVLELFRSFFDTTLGNQKRQNVEENMVSIMSQLIDELPQLPGEVLNTLLAQLMRGDQKNSNGLTRESSANGMAKAVFKTCADRLQRNVCQYFTDIIFEANQAVKDSEHSETDDQQLRVAHSLVLELFICAPSTLQNVIPQLESELNIENVLCRILATQTLSAMLGSPNGPLLLQQYSSTYKAWTSRRNDKNVAIRAKWVEGIGQILGRPDGAIRLVDVEQLCIDGLITRLVDPDDRVRSVACQVIENLSYSTVKSVLTTGVLKTYSDRCRDRKSSAQEAAFRHIGKLFSWAYEDIARGDRQAIEKFSPLVNYILHCLYVNDMGINTLLEKTLYQDILGCDELDDNIRARRALHVLNIADERGRRALLAIVGQLQKTSALYLSQFLKCCDKYNGGIMQDHAAMISARLAECSKLLSQRFSDPIAAETDLMTFAKHNDRRSYKLIGECVSPVSDFKTVRKMMKECHKRASQISPQTGTTIHTILIRSSFQFFNRSIVSPISIMGREMGGHFATLSELILHEISVVHPLVYKAHIEPMTTELVKDPLSVSLNTMKALAHFARIYSTDMPEGDDFCQAMVTIMKHGSPQQAKQAVTIACSMPRSSAVVKEVVTEMSRNLSYGTDQFLAHLSVISQVSLVNPELIEDSANEVVAFCAKELLSKNRLKKSDNDTDEWLEDDFLHEECQAKCYAVRILGNRLRAYHAAETAIEIARPVMKALRAIILNMGELSQQDETPLYMRSRLRLEASRMILKLSSFSVYEQLITPDDFIQVALFAQDLEFNVRKAFLLYLQKSLTKHKLSPRWHVIMFLAAHDPEDEIRLEIKRRLSLLATQHTHHPDFTANDRNDDDLTNFSVYFSFYFDAVASADNLVLIYHYCQRVKQVADALSQDPENETNIYLLSDIAQVVIAAKAEQHNWPLLAYPKRLKLPTDLYKAQASNSDANTNQIHSFLTDEQRESIRARVLRHTRAARPLRSKTIDDDTKMTPRKRSNSIKPKKVKKSRTDHDFGTPVSERRSSARPKKVVVYANSATSDSEDSDIDPSDSDTGE</sequence>
<dbReference type="Proteomes" id="UP000013776">
    <property type="component" value="Unassembled WGS sequence"/>
</dbReference>
<dbReference type="GO" id="GO:0006281">
    <property type="term" value="P:DNA repair"/>
    <property type="evidence" value="ECO:0007669"/>
    <property type="project" value="TreeGrafter"/>
</dbReference>
<dbReference type="PANTHER" id="PTHR12663">
    <property type="entry name" value="ANDROGEN INDUCED INHIBITOR OF PROLIFERATION AS3 / PDS5-RELATED"/>
    <property type="match status" value="1"/>
</dbReference>
<keyword evidence="4" id="KW-0539">Nucleus</keyword>
<evidence type="ECO:0000256" key="4">
    <source>
        <dbReference type="ARBA" id="ARBA00023242"/>
    </source>
</evidence>
<dbReference type="STRING" id="1097556.R4XNR5"/>
<comment type="caution">
    <text evidence="7">The sequence shown here is derived from an EMBL/GenBank/DDBJ whole genome shotgun (WGS) entry which is preliminary data.</text>
</comment>
<comment type="subcellular location">
    <subcellularLocation>
        <location evidence="1">Nucleus</location>
    </subcellularLocation>
</comment>
<protein>
    <submittedName>
        <fullName evidence="7">Uncharacterized protein</fullName>
    </submittedName>
</protein>
<feature type="compositionally biased region" description="Acidic residues" evidence="6">
    <location>
        <begin position="1171"/>
        <end position="1186"/>
    </location>
</feature>
<evidence type="ECO:0000256" key="3">
    <source>
        <dbReference type="ARBA" id="ARBA00022776"/>
    </source>
</evidence>
<proteinExistence type="predicted"/>
<evidence type="ECO:0000256" key="1">
    <source>
        <dbReference type="ARBA" id="ARBA00004123"/>
    </source>
</evidence>
<dbReference type="EMBL" id="CAHR02000341">
    <property type="protein sequence ID" value="CCG84904.1"/>
    <property type="molecule type" value="Genomic_DNA"/>
</dbReference>
<gene>
    <name evidence="7" type="ORF">TAPDE_005465</name>
</gene>
<reference evidence="7 8" key="1">
    <citation type="journal article" date="2013" name="MBio">
        <title>Genome sequencing of the plant pathogen Taphrina deformans, the causal agent of peach leaf curl.</title>
        <authorList>
            <person name="Cisse O.H."/>
            <person name="Almeida J.M.G.C.F."/>
            <person name="Fonseca A."/>
            <person name="Kumar A.A."/>
            <person name="Salojaervi J."/>
            <person name="Overmyer K."/>
            <person name="Hauser P.M."/>
            <person name="Pagni M."/>
        </authorList>
    </citation>
    <scope>NUCLEOTIDE SEQUENCE [LARGE SCALE GENOMIC DNA]</scope>
    <source>
        <strain evidence="8">PYCC 5710 / ATCC 11124 / CBS 356.35 / IMI 108563 / JCM 9778 / NBRC 8474</strain>
    </source>
</reference>
<dbReference type="GO" id="GO:0051301">
    <property type="term" value="P:cell division"/>
    <property type="evidence" value="ECO:0007669"/>
    <property type="project" value="UniProtKB-KW"/>
</dbReference>
<dbReference type="VEuPathDB" id="FungiDB:TAPDE_005465"/>